<evidence type="ECO:0000313" key="1">
    <source>
        <dbReference type="EMBL" id="KAL3384468.1"/>
    </source>
</evidence>
<evidence type="ECO:0000313" key="2">
    <source>
        <dbReference type="Proteomes" id="UP001627154"/>
    </source>
</evidence>
<dbReference type="EMBL" id="JBJJXI010000172">
    <property type="protein sequence ID" value="KAL3384468.1"/>
    <property type="molecule type" value="Genomic_DNA"/>
</dbReference>
<reference evidence="1 2" key="1">
    <citation type="journal article" date="2024" name="bioRxiv">
        <title>A reference genome for Trichogramma kaykai: A tiny desert-dwelling parasitoid wasp with competing sex-ratio distorters.</title>
        <authorList>
            <person name="Culotta J."/>
            <person name="Lindsey A.R."/>
        </authorList>
    </citation>
    <scope>NUCLEOTIDE SEQUENCE [LARGE SCALE GENOMIC DNA]</scope>
    <source>
        <strain evidence="1 2">KSX58</strain>
    </source>
</reference>
<accession>A0ABD2VV72</accession>
<protein>
    <submittedName>
        <fullName evidence="1">Uncharacterized protein</fullName>
    </submittedName>
</protein>
<organism evidence="1 2">
    <name type="scientific">Trichogramma kaykai</name>
    <dbReference type="NCBI Taxonomy" id="54128"/>
    <lineage>
        <taxon>Eukaryota</taxon>
        <taxon>Metazoa</taxon>
        <taxon>Ecdysozoa</taxon>
        <taxon>Arthropoda</taxon>
        <taxon>Hexapoda</taxon>
        <taxon>Insecta</taxon>
        <taxon>Pterygota</taxon>
        <taxon>Neoptera</taxon>
        <taxon>Endopterygota</taxon>
        <taxon>Hymenoptera</taxon>
        <taxon>Apocrita</taxon>
        <taxon>Proctotrupomorpha</taxon>
        <taxon>Chalcidoidea</taxon>
        <taxon>Trichogrammatidae</taxon>
        <taxon>Trichogramma</taxon>
    </lineage>
</organism>
<sequence length="243" mass="27672">MMTLAGRQAKRRWRYGGTPSDDDVDAAAVALLQASCFSLPALLIQYNRSQRDAKRESISALKRKMGCTDVYTYTALSRAAKVVEWLGKTDAMTMIYRRGHLSSKTRAHSRAVTRCSPRAHNTMGAISRCIYVQTCKMEWRKSLKYYMEGKVRAAPGKSKKKTRHKGLDIQAVSNLFHELPDARWWWRRRRSYIGEKQQLARKGENHVAEALRAVWGSSLSLSLSIYVCMNFKKESGSNSNSLQ</sequence>
<proteinExistence type="predicted"/>
<comment type="caution">
    <text evidence="1">The sequence shown here is derived from an EMBL/GenBank/DDBJ whole genome shotgun (WGS) entry which is preliminary data.</text>
</comment>
<keyword evidence="2" id="KW-1185">Reference proteome</keyword>
<name>A0ABD2VV72_9HYME</name>
<dbReference type="Proteomes" id="UP001627154">
    <property type="component" value="Unassembled WGS sequence"/>
</dbReference>
<dbReference type="AlphaFoldDB" id="A0ABD2VV72"/>
<gene>
    <name evidence="1" type="ORF">TKK_019778</name>
</gene>